<feature type="repeat" description="ANK" evidence="3">
    <location>
        <begin position="486"/>
        <end position="518"/>
    </location>
</feature>
<feature type="region of interest" description="Disordered" evidence="4">
    <location>
        <begin position="194"/>
        <end position="219"/>
    </location>
</feature>
<feature type="compositionally biased region" description="Basic and acidic residues" evidence="4">
    <location>
        <begin position="1"/>
        <end position="15"/>
    </location>
</feature>
<dbReference type="Pfam" id="PF13637">
    <property type="entry name" value="Ank_4"/>
    <property type="match status" value="1"/>
</dbReference>
<sequence length="952" mass="102475">MNDAMKSDTTQDSRTKKTSSTSVSGNTNSASNSQPHNILNSNTTINRSTVEKALRPITGIASDEDTSLDLTDVSIISVGVSRFHDNMLTDDDEDIEVNTDNSDNEDEDEDNENVHFTTLQQRRLNDDIDIGHIDPDTQAKLAAILEATGITNAPIPEDFWRDQQVVRLLTSSVTNNLNGLNEIGTDLVSTTSGILSTGTTTPAGNEKKSNRSTTSKESPGAFVRACVDNDLRTVEKMLQTTNGKDHLNDVNEDGDSVLALACSSGYMELVKLLLGTKIDIDDKGTKGDCTPLMEACNAGHYDIVELLLQHTANVNIQSTSGNSALHYAASAGYADIVQLLLDNNAKVEETNENGHTALMEAASSGHVDVARVLLAHGAGVNTHSNEFKESALTLSCYKGHLDMVQFLLEHGADKQHKTDEMHTALMEACMDGHVQVAKLLLDHGADVNMPPDSYESPLTLAACGGHIELASLLIERGANLEEVNDEGYTPLMEASREGHDDLVTLLVSQGADVNQTTVAGDSSLHYACESGHTEVAELLLHAGANIEQPENEKNMTPLMKAARAGHTCTVRYLILKGADVNHSTVNNDQTVLSLACAGGNIEITSLLLKHGADPNHLLKDRSNCLIEAAKGGHTSIVQLLLEYPKSVLQRPLPSSAGVALNPACSSSSSSSSSTVTDNRSQQQCQIENNSQSVNHLIEPPRVPPLPNETNDSMSLPVSFLLNEEQQQCPTQATVPFVSQLYSPNSFQHPHDSKRDCLQTVDKLRQSAGGGGTLKHIVPRNILDVLRTVDVDSLSGTTTDGMAEIVKKLTTSPNMTAAVNELIHENSLLHFASQPSSSLTTVNDPSQHALLLQSTDIAAIDTGATEPLSPKPFPWQPSTHDPIESGGTMSPQQFHQSPNAHLSETQQPFSTTTNQSSTSSSSSSRETTLSPTVQQQQQAKKLYILERLQYVEK</sequence>
<evidence type="ECO:0000313" key="7">
    <source>
        <dbReference type="Proteomes" id="UP000663829"/>
    </source>
</evidence>
<feature type="repeat" description="ANK" evidence="3">
    <location>
        <begin position="587"/>
        <end position="619"/>
    </location>
</feature>
<keyword evidence="1" id="KW-0677">Repeat</keyword>
<dbReference type="Proteomes" id="UP000663829">
    <property type="component" value="Unassembled WGS sequence"/>
</dbReference>
<feature type="repeat" description="ANK" evidence="3">
    <location>
        <begin position="519"/>
        <end position="551"/>
    </location>
</feature>
<dbReference type="OrthoDB" id="10071877at2759"/>
<dbReference type="InterPro" id="IPR002110">
    <property type="entry name" value="Ankyrin_rpt"/>
</dbReference>
<feature type="compositionally biased region" description="Polar residues" evidence="4">
    <location>
        <begin position="886"/>
        <end position="908"/>
    </location>
</feature>
<feature type="compositionally biased region" description="Low complexity" evidence="4">
    <location>
        <begin position="16"/>
        <end position="33"/>
    </location>
</feature>
<organism evidence="5 7">
    <name type="scientific">Didymodactylos carnosus</name>
    <dbReference type="NCBI Taxonomy" id="1234261"/>
    <lineage>
        <taxon>Eukaryota</taxon>
        <taxon>Metazoa</taxon>
        <taxon>Spiralia</taxon>
        <taxon>Gnathifera</taxon>
        <taxon>Rotifera</taxon>
        <taxon>Eurotatoria</taxon>
        <taxon>Bdelloidea</taxon>
        <taxon>Philodinida</taxon>
        <taxon>Philodinidae</taxon>
        <taxon>Didymodactylos</taxon>
    </lineage>
</organism>
<feature type="region of interest" description="Disordered" evidence="4">
    <location>
        <begin position="1"/>
        <end position="44"/>
    </location>
</feature>
<accession>A0A815E2B6</accession>
<evidence type="ECO:0000256" key="2">
    <source>
        <dbReference type="ARBA" id="ARBA00023043"/>
    </source>
</evidence>
<dbReference type="InterPro" id="IPR036770">
    <property type="entry name" value="Ankyrin_rpt-contain_sf"/>
</dbReference>
<dbReference type="EMBL" id="CAJOBC010039733">
    <property type="protein sequence ID" value="CAF4138202.1"/>
    <property type="molecule type" value="Genomic_DNA"/>
</dbReference>
<feature type="repeat" description="ANK" evidence="3">
    <location>
        <begin position="353"/>
        <end position="385"/>
    </location>
</feature>
<dbReference type="FunFam" id="1.25.40.20:FF:000398">
    <property type="entry name" value="ankyrin repeat and KH domain-containing protein 1 isoform X3"/>
    <property type="match status" value="1"/>
</dbReference>
<dbReference type="GO" id="GO:0045087">
    <property type="term" value="P:innate immune response"/>
    <property type="evidence" value="ECO:0007669"/>
    <property type="project" value="TreeGrafter"/>
</dbReference>
<evidence type="ECO:0000313" key="5">
    <source>
        <dbReference type="EMBL" id="CAF1305533.1"/>
    </source>
</evidence>
<feature type="repeat" description="ANK" evidence="3">
    <location>
        <begin position="387"/>
        <end position="419"/>
    </location>
</feature>
<dbReference type="PROSITE" id="PS50088">
    <property type="entry name" value="ANK_REPEAT"/>
    <property type="match status" value="11"/>
</dbReference>
<dbReference type="SMART" id="SM00248">
    <property type="entry name" value="ANK"/>
    <property type="match status" value="12"/>
</dbReference>
<feature type="compositionally biased region" description="Polar residues" evidence="4">
    <location>
        <begin position="34"/>
        <end position="44"/>
    </location>
</feature>
<comment type="caution">
    <text evidence="5">The sequence shown here is derived from an EMBL/GenBank/DDBJ whole genome shotgun (WGS) entry which is preliminary data.</text>
</comment>
<gene>
    <name evidence="5" type="ORF">GPM918_LOCUS28736</name>
    <name evidence="6" type="ORF">SRO942_LOCUS29260</name>
</gene>
<feature type="repeat" description="ANK" evidence="3">
    <location>
        <begin position="287"/>
        <end position="319"/>
    </location>
</feature>
<feature type="repeat" description="ANK" evidence="3">
    <location>
        <begin position="553"/>
        <end position="585"/>
    </location>
</feature>
<keyword evidence="2 3" id="KW-0040">ANK repeat</keyword>
<feature type="compositionally biased region" description="Polar residues" evidence="4">
    <location>
        <begin position="674"/>
        <end position="694"/>
    </location>
</feature>
<dbReference type="AlphaFoldDB" id="A0A815E2B6"/>
<feature type="repeat" description="ANK" evidence="3">
    <location>
        <begin position="420"/>
        <end position="452"/>
    </location>
</feature>
<dbReference type="PROSITE" id="PS50297">
    <property type="entry name" value="ANK_REP_REGION"/>
    <property type="match status" value="10"/>
</dbReference>
<dbReference type="Gene3D" id="1.25.40.20">
    <property type="entry name" value="Ankyrin repeat-containing domain"/>
    <property type="match status" value="5"/>
</dbReference>
<dbReference type="PANTHER" id="PTHR23206:SF7">
    <property type="entry name" value="PROTEIN KINASE DOMAIN-CONTAINING PROTEIN"/>
    <property type="match status" value="1"/>
</dbReference>
<dbReference type="SUPFAM" id="SSF48403">
    <property type="entry name" value="Ankyrin repeat"/>
    <property type="match status" value="1"/>
</dbReference>
<dbReference type="PANTHER" id="PTHR23206">
    <property type="entry name" value="MASK PROTEIN"/>
    <property type="match status" value="1"/>
</dbReference>
<dbReference type="EMBL" id="CAJNOQ010012686">
    <property type="protein sequence ID" value="CAF1305533.1"/>
    <property type="molecule type" value="Genomic_DNA"/>
</dbReference>
<feature type="non-terminal residue" evidence="5">
    <location>
        <position position="1"/>
    </location>
</feature>
<evidence type="ECO:0000256" key="4">
    <source>
        <dbReference type="SAM" id="MobiDB-lite"/>
    </source>
</evidence>
<protein>
    <submittedName>
        <fullName evidence="5">Uncharacterized protein</fullName>
    </submittedName>
</protein>
<feature type="region of interest" description="Disordered" evidence="4">
    <location>
        <begin position="862"/>
        <end position="937"/>
    </location>
</feature>
<dbReference type="GO" id="GO:0005737">
    <property type="term" value="C:cytoplasm"/>
    <property type="evidence" value="ECO:0007669"/>
    <property type="project" value="TreeGrafter"/>
</dbReference>
<dbReference type="Pfam" id="PF12796">
    <property type="entry name" value="Ank_2"/>
    <property type="match status" value="3"/>
</dbReference>
<keyword evidence="7" id="KW-1185">Reference proteome</keyword>
<dbReference type="Proteomes" id="UP000681722">
    <property type="component" value="Unassembled WGS sequence"/>
</dbReference>
<evidence type="ECO:0000313" key="6">
    <source>
        <dbReference type="EMBL" id="CAF4138202.1"/>
    </source>
</evidence>
<dbReference type="PRINTS" id="PR01415">
    <property type="entry name" value="ANKYRIN"/>
</dbReference>
<feature type="repeat" description="ANK" evidence="3">
    <location>
        <begin position="253"/>
        <end position="285"/>
    </location>
</feature>
<proteinExistence type="predicted"/>
<feature type="compositionally biased region" description="Acidic residues" evidence="4">
    <location>
        <begin position="88"/>
        <end position="111"/>
    </location>
</feature>
<feature type="compositionally biased region" description="Low complexity" evidence="4">
    <location>
        <begin position="909"/>
        <end position="931"/>
    </location>
</feature>
<dbReference type="InterPro" id="IPR051631">
    <property type="entry name" value="Ankyrin-KH/SAM_domain"/>
</dbReference>
<feature type="repeat" description="ANK" evidence="3">
    <location>
        <begin position="320"/>
        <end position="352"/>
    </location>
</feature>
<feature type="region of interest" description="Disordered" evidence="4">
    <location>
        <begin position="659"/>
        <end position="708"/>
    </location>
</feature>
<dbReference type="Pfam" id="PF00023">
    <property type="entry name" value="Ank"/>
    <property type="match status" value="3"/>
</dbReference>
<evidence type="ECO:0000256" key="1">
    <source>
        <dbReference type="ARBA" id="ARBA00022737"/>
    </source>
</evidence>
<feature type="repeat" description="ANK" evidence="3">
    <location>
        <begin position="453"/>
        <end position="485"/>
    </location>
</feature>
<feature type="region of interest" description="Disordered" evidence="4">
    <location>
        <begin position="87"/>
        <end position="111"/>
    </location>
</feature>
<name>A0A815E2B6_9BILA</name>
<reference evidence="5" key="1">
    <citation type="submission" date="2021-02" db="EMBL/GenBank/DDBJ databases">
        <authorList>
            <person name="Nowell W R."/>
        </authorList>
    </citation>
    <scope>NUCLEOTIDE SEQUENCE</scope>
</reference>
<evidence type="ECO:0000256" key="3">
    <source>
        <dbReference type="PROSITE-ProRule" id="PRU00023"/>
    </source>
</evidence>